<dbReference type="Gene3D" id="3.10.20.10">
    <property type="match status" value="1"/>
</dbReference>
<dbReference type="PANTHER" id="PTHR12306:SF15">
    <property type="entry name" value="DNAATION FACTOR-RELATED PROTEIN 1, ISOFORM B-RELATED"/>
    <property type="match status" value="1"/>
</dbReference>
<dbReference type="PANTHER" id="PTHR12306">
    <property type="entry name" value="CELL DEATH ACTIVATOR CIDE"/>
    <property type="match status" value="1"/>
</dbReference>
<keyword evidence="1 2" id="KW-0053">Apoptosis</keyword>
<dbReference type="AlphaFoldDB" id="A0A914BSR9"/>
<dbReference type="SUPFAM" id="SSF54277">
    <property type="entry name" value="CAD &amp; PB1 domains"/>
    <property type="match status" value="1"/>
</dbReference>
<dbReference type="OrthoDB" id="10043139at2759"/>
<dbReference type="EnsemblMetazoa" id="XM_038222726.1">
    <property type="protein sequence ID" value="XP_038078654.1"/>
    <property type="gene ID" value="LOC119745986"/>
</dbReference>
<evidence type="ECO:0000259" key="4">
    <source>
        <dbReference type="PROSITE" id="PS51135"/>
    </source>
</evidence>
<evidence type="ECO:0000313" key="6">
    <source>
        <dbReference type="Proteomes" id="UP000887568"/>
    </source>
</evidence>
<evidence type="ECO:0000256" key="3">
    <source>
        <dbReference type="SAM" id="MobiDB-lite"/>
    </source>
</evidence>
<organism evidence="5 6">
    <name type="scientific">Patiria miniata</name>
    <name type="common">Bat star</name>
    <name type="synonym">Asterina miniata</name>
    <dbReference type="NCBI Taxonomy" id="46514"/>
    <lineage>
        <taxon>Eukaryota</taxon>
        <taxon>Metazoa</taxon>
        <taxon>Echinodermata</taxon>
        <taxon>Eleutherozoa</taxon>
        <taxon>Asterozoa</taxon>
        <taxon>Asteroidea</taxon>
        <taxon>Valvatacea</taxon>
        <taxon>Valvatida</taxon>
        <taxon>Asterinidae</taxon>
        <taxon>Patiria</taxon>
    </lineage>
</organism>
<protein>
    <recommendedName>
        <fullName evidence="4">CIDE-N domain-containing protein</fullName>
    </recommendedName>
</protein>
<dbReference type="RefSeq" id="XP_038078653.1">
    <property type="nucleotide sequence ID" value="XM_038222725.1"/>
</dbReference>
<evidence type="ECO:0000256" key="1">
    <source>
        <dbReference type="ARBA" id="ARBA00022703"/>
    </source>
</evidence>
<dbReference type="EnsemblMetazoa" id="XM_038222728.1">
    <property type="protein sequence ID" value="XP_038078656.1"/>
    <property type="gene ID" value="LOC119745986"/>
</dbReference>
<dbReference type="EnsemblMetazoa" id="XM_038222727.1">
    <property type="protein sequence ID" value="XP_038078655.1"/>
    <property type="gene ID" value="LOC119745986"/>
</dbReference>
<dbReference type="GO" id="GO:0042981">
    <property type="term" value="P:regulation of apoptotic process"/>
    <property type="evidence" value="ECO:0007669"/>
    <property type="project" value="TreeGrafter"/>
</dbReference>
<dbReference type="PROSITE" id="PS51135">
    <property type="entry name" value="CIDE_N"/>
    <property type="match status" value="1"/>
</dbReference>
<feature type="region of interest" description="Disordered" evidence="3">
    <location>
        <begin position="225"/>
        <end position="247"/>
    </location>
</feature>
<keyword evidence="6" id="KW-1185">Reference proteome</keyword>
<feature type="compositionally biased region" description="Low complexity" evidence="3">
    <location>
        <begin position="92"/>
        <end position="107"/>
    </location>
</feature>
<dbReference type="RefSeq" id="XP_038078656.1">
    <property type="nucleotide sequence ID" value="XM_038222728.1"/>
</dbReference>
<dbReference type="OMA" id="ISCKGSM"/>
<dbReference type="InterPro" id="IPR003508">
    <property type="entry name" value="CIDE-N_dom"/>
</dbReference>
<sequence length="510" mass="56334">MPVFKVWSSDTCRSLRKSIAANSLQELIEKGKTKFGFEEDLQVSVVTEADGTDVDEDEVLLELGAGTVLILLKKGELWQPSTQDTPVADTIPSSGTAATGSGDTTPACMASSPARAVTIAEGSSNAGEASPTSCRLTSSSPLPTFSPRIEHHLKSATESRIWRELISESANFYVCKYPELGSPGEYQMIGRKMFSAFPSIAREGDKEWSFFTKCLSQRIRHIRWAEKKKTQPPKRQSDNPRFSSAKAPRVGHVHLLQKDVSSLTADDYENHLAEVRREWSKGNTKNKNHLMLLLSETFACNQQWIKSLPDSKMEPILQKIPCYQDGSLVIHDFLKIIGESSLDSILNKMEIFLTVVESLIGTSTKEPERIIPVIRHVEKATAFDKGKGVKSKSVITIKEDISDDEVEEVLKTGDRDPPHLLVLKKGGTIAGTFVVGDTVSIMCHSTSDKSITSAMLTLIAVYYVFDLDYPKIYSQLLGTLQSHVVGGIPFDGKKSAKFRSFSNVLDKKRS</sequence>
<accession>A0A914BSR9</accession>
<dbReference type="GO" id="GO:0006915">
    <property type="term" value="P:apoptotic process"/>
    <property type="evidence" value="ECO:0007669"/>
    <property type="project" value="UniProtKB-UniRule"/>
</dbReference>
<dbReference type="RefSeq" id="XP_038078654.1">
    <property type="nucleotide sequence ID" value="XM_038222726.1"/>
</dbReference>
<feature type="compositionally biased region" description="Polar residues" evidence="3">
    <location>
        <begin position="121"/>
        <end position="135"/>
    </location>
</feature>
<dbReference type="Proteomes" id="UP000887568">
    <property type="component" value="Unplaced"/>
</dbReference>
<evidence type="ECO:0000256" key="2">
    <source>
        <dbReference type="PROSITE-ProRule" id="PRU00447"/>
    </source>
</evidence>
<name>A0A914BSR9_PATMI</name>
<reference evidence="5" key="1">
    <citation type="submission" date="2022-11" db="UniProtKB">
        <authorList>
            <consortium name="EnsemblMetazoa"/>
        </authorList>
    </citation>
    <scope>IDENTIFICATION</scope>
</reference>
<dbReference type="RefSeq" id="XP_038078655.1">
    <property type="nucleotide sequence ID" value="XM_038222727.1"/>
</dbReference>
<proteinExistence type="predicted"/>
<dbReference type="Pfam" id="PF02017">
    <property type="entry name" value="CIDE-N"/>
    <property type="match status" value="1"/>
</dbReference>
<dbReference type="SMART" id="SM00266">
    <property type="entry name" value="CAD"/>
    <property type="match status" value="1"/>
</dbReference>
<dbReference type="EnsemblMetazoa" id="XM_038222725.1">
    <property type="protein sequence ID" value="XP_038078653.1"/>
    <property type="gene ID" value="LOC119745986"/>
</dbReference>
<evidence type="ECO:0000313" key="5">
    <source>
        <dbReference type="EnsemblMetazoa" id="XP_038078656.1"/>
    </source>
</evidence>
<feature type="region of interest" description="Disordered" evidence="3">
    <location>
        <begin position="81"/>
        <end position="141"/>
    </location>
</feature>
<dbReference type="GeneID" id="119745986"/>
<feature type="domain" description="CIDE-N" evidence="4">
    <location>
        <begin position="1"/>
        <end position="80"/>
    </location>
</feature>